<dbReference type="EMBL" id="CP097463">
    <property type="protein sequence ID" value="WAX56613.1"/>
    <property type="molecule type" value="Genomic_DNA"/>
</dbReference>
<name>A0ABY7JWB6_9ACTN</name>
<dbReference type="InterPro" id="IPR008266">
    <property type="entry name" value="Tyr_kinase_AS"/>
</dbReference>
<accession>A0ABY7JWB6</accession>
<evidence type="ECO:0000256" key="6">
    <source>
        <dbReference type="ARBA" id="ARBA00022840"/>
    </source>
</evidence>
<gene>
    <name evidence="11" type="ORF">M6B22_19095</name>
</gene>
<keyword evidence="12" id="KW-1185">Reference proteome</keyword>
<dbReference type="PROSITE" id="PS50011">
    <property type="entry name" value="PROTEIN_KINASE_DOM"/>
    <property type="match status" value="1"/>
</dbReference>
<keyword evidence="9" id="KW-0812">Transmembrane</keyword>
<evidence type="ECO:0000256" key="8">
    <source>
        <dbReference type="SAM" id="MobiDB-lite"/>
    </source>
</evidence>
<keyword evidence="3" id="KW-0808">Transferase</keyword>
<dbReference type="InterPro" id="IPR011009">
    <property type="entry name" value="Kinase-like_dom_sf"/>
</dbReference>
<keyword evidence="5 11" id="KW-0418">Kinase</keyword>
<protein>
    <recommendedName>
        <fullName evidence="1">non-specific serine/threonine protein kinase</fullName>
        <ecNumber evidence="1">2.7.11.1</ecNumber>
    </recommendedName>
</protein>
<evidence type="ECO:0000313" key="12">
    <source>
        <dbReference type="Proteomes" id="UP001164693"/>
    </source>
</evidence>
<evidence type="ECO:0000256" key="9">
    <source>
        <dbReference type="SAM" id="Phobius"/>
    </source>
</evidence>
<evidence type="ECO:0000256" key="2">
    <source>
        <dbReference type="ARBA" id="ARBA00022527"/>
    </source>
</evidence>
<dbReference type="RefSeq" id="WP_269443145.1">
    <property type="nucleotide sequence ID" value="NZ_CP097463.1"/>
</dbReference>
<keyword evidence="9" id="KW-1133">Transmembrane helix</keyword>
<keyword evidence="6 7" id="KW-0067">ATP-binding</keyword>
<dbReference type="Proteomes" id="UP001164693">
    <property type="component" value="Chromosome"/>
</dbReference>
<organism evidence="11 12">
    <name type="scientific">Jatrophihabitans cynanchi</name>
    <dbReference type="NCBI Taxonomy" id="2944128"/>
    <lineage>
        <taxon>Bacteria</taxon>
        <taxon>Bacillati</taxon>
        <taxon>Actinomycetota</taxon>
        <taxon>Actinomycetes</taxon>
        <taxon>Jatrophihabitantales</taxon>
        <taxon>Jatrophihabitantaceae</taxon>
        <taxon>Jatrophihabitans</taxon>
    </lineage>
</organism>
<feature type="binding site" evidence="7">
    <location>
        <position position="40"/>
    </location>
    <ligand>
        <name>ATP</name>
        <dbReference type="ChEBI" id="CHEBI:30616"/>
    </ligand>
</feature>
<evidence type="ECO:0000259" key="10">
    <source>
        <dbReference type="PROSITE" id="PS50011"/>
    </source>
</evidence>
<keyword evidence="9" id="KW-0472">Membrane</keyword>
<keyword evidence="2 11" id="KW-0723">Serine/threonine-protein kinase</keyword>
<evidence type="ECO:0000256" key="7">
    <source>
        <dbReference type="PROSITE-ProRule" id="PRU10141"/>
    </source>
</evidence>
<dbReference type="Pfam" id="PF00069">
    <property type="entry name" value="Pkinase"/>
    <property type="match status" value="1"/>
</dbReference>
<evidence type="ECO:0000256" key="5">
    <source>
        <dbReference type="ARBA" id="ARBA00022777"/>
    </source>
</evidence>
<proteinExistence type="predicted"/>
<evidence type="ECO:0000256" key="3">
    <source>
        <dbReference type="ARBA" id="ARBA00022679"/>
    </source>
</evidence>
<dbReference type="Gene3D" id="1.10.510.10">
    <property type="entry name" value="Transferase(Phosphotransferase) domain 1"/>
    <property type="match status" value="1"/>
</dbReference>
<dbReference type="InterPro" id="IPR017441">
    <property type="entry name" value="Protein_kinase_ATP_BS"/>
</dbReference>
<feature type="transmembrane region" description="Helical" evidence="9">
    <location>
        <begin position="330"/>
        <end position="353"/>
    </location>
</feature>
<dbReference type="PROSITE" id="PS00109">
    <property type="entry name" value="PROTEIN_KINASE_TYR"/>
    <property type="match status" value="1"/>
</dbReference>
<evidence type="ECO:0000256" key="1">
    <source>
        <dbReference type="ARBA" id="ARBA00012513"/>
    </source>
</evidence>
<dbReference type="PANTHER" id="PTHR43289:SF6">
    <property type="entry name" value="SERINE_THREONINE-PROTEIN KINASE NEKL-3"/>
    <property type="match status" value="1"/>
</dbReference>
<feature type="region of interest" description="Disordered" evidence="8">
    <location>
        <begin position="360"/>
        <end position="388"/>
    </location>
</feature>
<keyword evidence="4 7" id="KW-0547">Nucleotide-binding</keyword>
<dbReference type="InterPro" id="IPR000719">
    <property type="entry name" value="Prot_kinase_dom"/>
</dbReference>
<dbReference type="EC" id="2.7.11.1" evidence="1"/>
<dbReference type="SUPFAM" id="SSF56112">
    <property type="entry name" value="Protein kinase-like (PK-like)"/>
    <property type="match status" value="1"/>
</dbReference>
<dbReference type="GO" id="GO:0004674">
    <property type="term" value="F:protein serine/threonine kinase activity"/>
    <property type="evidence" value="ECO:0007669"/>
    <property type="project" value="UniProtKB-KW"/>
</dbReference>
<evidence type="ECO:0000256" key="4">
    <source>
        <dbReference type="ARBA" id="ARBA00022741"/>
    </source>
</evidence>
<evidence type="ECO:0000313" key="11">
    <source>
        <dbReference type="EMBL" id="WAX56613.1"/>
    </source>
</evidence>
<dbReference type="PROSITE" id="PS00107">
    <property type="entry name" value="PROTEIN_KINASE_ATP"/>
    <property type="match status" value="1"/>
</dbReference>
<dbReference type="PANTHER" id="PTHR43289">
    <property type="entry name" value="MITOGEN-ACTIVATED PROTEIN KINASE KINASE KINASE 20-RELATED"/>
    <property type="match status" value="1"/>
</dbReference>
<reference evidence="11" key="1">
    <citation type="submission" date="2022-05" db="EMBL/GenBank/DDBJ databases">
        <title>Jatrophihabitans sp. SB3-54 whole genome sequence.</title>
        <authorList>
            <person name="Suh M.K."/>
            <person name="Eom M.K."/>
            <person name="Kim J.S."/>
            <person name="Kim H.S."/>
            <person name="Do H.E."/>
            <person name="Shin Y.K."/>
            <person name="Lee J.-S."/>
        </authorList>
    </citation>
    <scope>NUCLEOTIDE SEQUENCE</scope>
    <source>
        <strain evidence="11">SB3-54</strain>
    </source>
</reference>
<dbReference type="CDD" id="cd14014">
    <property type="entry name" value="STKc_PknB_like"/>
    <property type="match status" value="1"/>
</dbReference>
<feature type="domain" description="Protein kinase" evidence="10">
    <location>
        <begin position="11"/>
        <end position="265"/>
    </location>
</feature>
<sequence>MTGGSVQVPGYVLDVPIGSGGSGQVWRAHPAAGGSAVAIKLLPAVGPEQLAAARTEAAMLAGLDHPHLVRLHEAVPFAGRLALVLELAAAGSLADLLERRGRLAPGEVVTAVAPVGAALAYAHNADVVHGDVSAANIVFTAVGLPLLADLGVARLAGDARPARSTPAYLDPVVAAGGQPQPASDVFMLAAVALHALTGEPPWRSGAADRALQEAARGDLAAVHARLSAAPAPAPMVAVLAAALEPDPVRRPTAAEFALDLRHAAEPVAVDLNAGRGPRHACPSADARADARADQAAADPAFTRLVARARQPAAPRADAGRRERRGHLPRAALAGVAAVAAAGAVVALALALWLPGHAPAKSPMAARSAPLPAGPPPGGPRHRTAPAPHTMAPVPLDVAGAAQVLATLDVVRAQAFARRQPGLLAQVYRPGPLRDQDVATLTRLVPRGCGLYGVRTDYTGVRITARGTGRVVLSLKTTLSPSVLKCAGSARARAPGSGPTALRVVLQAVDGRYLLAGITR</sequence>